<reference evidence="3 4" key="1">
    <citation type="submission" date="2018-06" db="EMBL/GenBank/DDBJ databases">
        <title>A transcriptomic atlas of mushroom development highlights an independent origin of complex multicellularity.</title>
        <authorList>
            <consortium name="DOE Joint Genome Institute"/>
            <person name="Krizsan K."/>
            <person name="Almasi E."/>
            <person name="Merenyi Z."/>
            <person name="Sahu N."/>
            <person name="Viragh M."/>
            <person name="Koszo T."/>
            <person name="Mondo S."/>
            <person name="Kiss B."/>
            <person name="Balint B."/>
            <person name="Kues U."/>
            <person name="Barry K."/>
            <person name="Hegedus J.C."/>
            <person name="Henrissat B."/>
            <person name="Johnson J."/>
            <person name="Lipzen A."/>
            <person name="Ohm R."/>
            <person name="Nagy I."/>
            <person name="Pangilinan J."/>
            <person name="Yan J."/>
            <person name="Xiong Y."/>
            <person name="Grigoriev I.V."/>
            <person name="Hibbett D.S."/>
            <person name="Nagy L.G."/>
        </authorList>
    </citation>
    <scope>NUCLEOTIDE SEQUENCE [LARGE SCALE GENOMIC DNA]</scope>
    <source>
        <strain evidence="3 4">SZMC22713</strain>
    </source>
</reference>
<dbReference type="PANTHER" id="PTHR46586">
    <property type="entry name" value="ANKYRIN REPEAT-CONTAINING PROTEIN"/>
    <property type="match status" value="1"/>
</dbReference>
<evidence type="ECO:0000313" key="4">
    <source>
        <dbReference type="Proteomes" id="UP000294933"/>
    </source>
</evidence>
<dbReference type="STRING" id="50990.A0A4Y7Q6V8"/>
<dbReference type="PANTHER" id="PTHR46586:SF3">
    <property type="entry name" value="ANKYRIN REPEAT-CONTAINING PROTEIN"/>
    <property type="match status" value="1"/>
</dbReference>
<dbReference type="PROSITE" id="PS50800">
    <property type="entry name" value="SAP"/>
    <property type="match status" value="1"/>
</dbReference>
<keyword evidence="4" id="KW-1185">Reference proteome</keyword>
<dbReference type="InterPro" id="IPR003034">
    <property type="entry name" value="SAP_dom"/>
</dbReference>
<organism evidence="3 4">
    <name type="scientific">Rickenella mellea</name>
    <dbReference type="NCBI Taxonomy" id="50990"/>
    <lineage>
        <taxon>Eukaryota</taxon>
        <taxon>Fungi</taxon>
        <taxon>Dikarya</taxon>
        <taxon>Basidiomycota</taxon>
        <taxon>Agaricomycotina</taxon>
        <taxon>Agaricomycetes</taxon>
        <taxon>Hymenochaetales</taxon>
        <taxon>Rickenellaceae</taxon>
        <taxon>Rickenella</taxon>
    </lineage>
</organism>
<dbReference type="Proteomes" id="UP000294933">
    <property type="component" value="Unassembled WGS sequence"/>
</dbReference>
<feature type="domain" description="SAP" evidence="2">
    <location>
        <begin position="21"/>
        <end position="55"/>
    </location>
</feature>
<gene>
    <name evidence="3" type="ORF">BD410DRAFT_787889</name>
</gene>
<evidence type="ECO:0000256" key="1">
    <source>
        <dbReference type="SAM" id="MobiDB-lite"/>
    </source>
</evidence>
<dbReference type="SUPFAM" id="SSF140860">
    <property type="entry name" value="Pseudo ankyrin repeat-like"/>
    <property type="match status" value="1"/>
</dbReference>
<evidence type="ECO:0000313" key="3">
    <source>
        <dbReference type="EMBL" id="TDL23061.1"/>
    </source>
</evidence>
<name>A0A4Y7Q6V8_9AGAM</name>
<proteinExistence type="predicted"/>
<dbReference type="VEuPathDB" id="FungiDB:BD410DRAFT_787889"/>
<dbReference type="EMBL" id="ML170172">
    <property type="protein sequence ID" value="TDL23061.1"/>
    <property type="molecule type" value="Genomic_DNA"/>
</dbReference>
<dbReference type="AlphaFoldDB" id="A0A4Y7Q6V8"/>
<protein>
    <recommendedName>
        <fullName evidence="2">SAP domain-containing protein</fullName>
    </recommendedName>
</protein>
<sequence>MFSCQPPTNDDQHSNLVHDAYSRLSHAQLLLFLSVRGLSTEGSDHDLAGRLAQYDFQTFPFPNTVNKLQAPKLARNPRSEDGTTSRPRQQPSRAPDLPIELIALILDHAGDWELSKAVGLPTSLHRPLDWTRASPTDEAILSGYLPLIRAADPAANPPTKLGAILAVRFGYVHVLDHLLHTHRTMFLRVFREDLIPITASHRGRTSVLTWWLHQVHKSSLPPPQVPAIVESIDGACRTGARVSLDWWKDSGLHVEYTEASLENASAKNHVHILEWWKRSRLSLKIGRVMDAASSAGHVAVLEWWLHSQLEFKYDKQALHHASLHGKVDVLEWWFRSGLQLIFDQDALVLATRHNRPEVLEWWDRSGLPAPYRMCDIEEALEDAIGGGEAARLWWRKKGVDFNANDAEWMKMQTLN</sequence>
<accession>A0A4Y7Q6V8</accession>
<feature type="region of interest" description="Disordered" evidence="1">
    <location>
        <begin position="68"/>
        <end position="93"/>
    </location>
</feature>
<evidence type="ECO:0000259" key="2">
    <source>
        <dbReference type="PROSITE" id="PS50800"/>
    </source>
</evidence>
<dbReference type="OrthoDB" id="70387at2759"/>
<dbReference type="InterPro" id="IPR052050">
    <property type="entry name" value="SecEffector_AnkRepeat"/>
</dbReference>